<gene>
    <name evidence="6" type="ORF">DI598_00100</name>
</gene>
<dbReference type="PANTHER" id="PTHR11705:SF145">
    <property type="entry name" value="PEPTIDASE M14 CARBOXYPEPTIDASE A DOMAIN-CONTAINING PROTEIN"/>
    <property type="match status" value="1"/>
</dbReference>
<feature type="coiled-coil region" evidence="3">
    <location>
        <begin position="520"/>
        <end position="547"/>
    </location>
</feature>
<feature type="signal peptide" evidence="4">
    <location>
        <begin position="1"/>
        <end position="21"/>
    </location>
</feature>
<keyword evidence="4" id="KW-0732">Signal</keyword>
<evidence type="ECO:0000313" key="6">
    <source>
        <dbReference type="EMBL" id="PZP52670.1"/>
    </source>
</evidence>
<dbReference type="GO" id="GO:0006508">
    <property type="term" value="P:proteolysis"/>
    <property type="evidence" value="ECO:0007669"/>
    <property type="project" value="InterPro"/>
</dbReference>
<comment type="similarity">
    <text evidence="2">Belongs to the peptidase M14 family.</text>
</comment>
<accession>A0A2W5FG34</accession>
<feature type="chain" id="PRO_5016046693" description="Peptidase M14 domain-containing protein" evidence="4">
    <location>
        <begin position="22"/>
        <end position="575"/>
    </location>
</feature>
<dbReference type="GO" id="GO:0005615">
    <property type="term" value="C:extracellular space"/>
    <property type="evidence" value="ECO:0007669"/>
    <property type="project" value="TreeGrafter"/>
</dbReference>
<dbReference type="PANTHER" id="PTHR11705">
    <property type="entry name" value="PROTEASE FAMILY M14 CARBOXYPEPTIDASE A,B"/>
    <property type="match status" value="1"/>
</dbReference>
<proteinExistence type="inferred from homology"/>
<evidence type="ECO:0000259" key="5">
    <source>
        <dbReference type="Pfam" id="PF00246"/>
    </source>
</evidence>
<name>A0A2W5FG34_9SPHI</name>
<dbReference type="InterPro" id="IPR000834">
    <property type="entry name" value="Peptidase_M14"/>
</dbReference>
<evidence type="ECO:0000313" key="7">
    <source>
        <dbReference type="Proteomes" id="UP000249645"/>
    </source>
</evidence>
<dbReference type="Proteomes" id="UP000249645">
    <property type="component" value="Unassembled WGS sequence"/>
</dbReference>
<dbReference type="Gene3D" id="3.40.630.10">
    <property type="entry name" value="Zn peptidases"/>
    <property type="match status" value="1"/>
</dbReference>
<dbReference type="Pfam" id="PF00246">
    <property type="entry name" value="Peptidase_M14"/>
    <property type="match status" value="1"/>
</dbReference>
<sequence length="575" mass="67108">MKVKHYFFCLFGIFLFQKVSAQLTAFEKDSAKNTTAQYSELISFYKALAEKYPHQCHLFTYGTTDVGKPLQLFVLSQDGTFDAKKLRLQNKSVLLINNGIHPGEPEGIDASMMLARDLLKQKRIPPKVAICIIPVYNIDGMLNRGVSRVNQNGPRSYGFRGNKQNLNLNRDFIKTESSNSYSFQKIFNIWNPDVLIDNHTSDGADYQYIMTLIETQKNKFNPILADYMHEKFTLQLYSRMGEKGYKLIPYVDFAGETPESGINEYLETPRYSTGYAALHNTIAYMPETHMWKPFKERVESTYDLMRFTINIMSEQGDTLVEKRAIANNYTAHQTTFPLQWTLDTTHYSVIPFYGYEPQHKLSEVSGYQRLFYDRSKPFTRDIKLYNHYQASLSVKAPSAYIIPGAYQKIINLLQINGVKMRRLTKDTTVSADFYYIGNFKTSNTLYEGHYIHSDVNINTQRLTMPFYEGDIIVPVNQITNRYIVETLEPQAMDSYFSWNFFDPILSQKEYFSDYIFEDYAAQYLKENPELRKELEKAKLENESLRNSARKQLEWVYQHSPYHEKTHNLYPIGRIM</sequence>
<evidence type="ECO:0000256" key="1">
    <source>
        <dbReference type="ARBA" id="ARBA00001947"/>
    </source>
</evidence>
<dbReference type="EMBL" id="QFOI01000001">
    <property type="protein sequence ID" value="PZP52670.1"/>
    <property type="molecule type" value="Genomic_DNA"/>
</dbReference>
<organism evidence="6 7">
    <name type="scientific">Pseudopedobacter saltans</name>
    <dbReference type="NCBI Taxonomy" id="151895"/>
    <lineage>
        <taxon>Bacteria</taxon>
        <taxon>Pseudomonadati</taxon>
        <taxon>Bacteroidota</taxon>
        <taxon>Sphingobacteriia</taxon>
        <taxon>Sphingobacteriales</taxon>
        <taxon>Sphingobacteriaceae</taxon>
        <taxon>Pseudopedobacter</taxon>
    </lineage>
</organism>
<dbReference type="GO" id="GO:0008270">
    <property type="term" value="F:zinc ion binding"/>
    <property type="evidence" value="ECO:0007669"/>
    <property type="project" value="InterPro"/>
</dbReference>
<evidence type="ECO:0000256" key="2">
    <source>
        <dbReference type="ARBA" id="ARBA00005988"/>
    </source>
</evidence>
<keyword evidence="3" id="KW-0175">Coiled coil</keyword>
<comment type="cofactor">
    <cofactor evidence="1">
        <name>Zn(2+)</name>
        <dbReference type="ChEBI" id="CHEBI:29105"/>
    </cofactor>
</comment>
<reference evidence="6 7" key="1">
    <citation type="submission" date="2017-11" db="EMBL/GenBank/DDBJ databases">
        <title>Infants hospitalized years apart are colonized by the same room-sourced microbial strains.</title>
        <authorList>
            <person name="Brooks B."/>
            <person name="Olm M.R."/>
            <person name="Firek B.A."/>
            <person name="Baker R."/>
            <person name="Thomas B.C."/>
            <person name="Morowitz M.J."/>
            <person name="Banfield J.F."/>
        </authorList>
    </citation>
    <scope>NUCLEOTIDE SEQUENCE [LARGE SCALE GENOMIC DNA]</scope>
    <source>
        <strain evidence="6">S2_009_000_R2_76</strain>
    </source>
</reference>
<dbReference type="AlphaFoldDB" id="A0A2W5FG34"/>
<protein>
    <recommendedName>
        <fullName evidence="5">Peptidase M14 domain-containing protein</fullName>
    </recommendedName>
</protein>
<dbReference type="GO" id="GO:0004181">
    <property type="term" value="F:metallocarboxypeptidase activity"/>
    <property type="evidence" value="ECO:0007669"/>
    <property type="project" value="InterPro"/>
</dbReference>
<evidence type="ECO:0000256" key="3">
    <source>
        <dbReference type="SAM" id="Coils"/>
    </source>
</evidence>
<comment type="caution">
    <text evidence="6">The sequence shown here is derived from an EMBL/GenBank/DDBJ whole genome shotgun (WGS) entry which is preliminary data.</text>
</comment>
<feature type="domain" description="Peptidase M14" evidence="5">
    <location>
        <begin position="42"/>
        <end position="175"/>
    </location>
</feature>
<evidence type="ECO:0000256" key="4">
    <source>
        <dbReference type="SAM" id="SignalP"/>
    </source>
</evidence>
<dbReference type="SUPFAM" id="SSF53187">
    <property type="entry name" value="Zn-dependent exopeptidases"/>
    <property type="match status" value="1"/>
</dbReference>